<name>A0A0M0FZI2_9BACI</name>
<gene>
    <name evidence="9" type="ORF">AF331_19075</name>
</gene>
<dbReference type="GO" id="GO:0050415">
    <property type="term" value="F:formimidoylglutamase activity"/>
    <property type="evidence" value="ECO:0007669"/>
    <property type="project" value="UniProtKB-UniRule"/>
</dbReference>
<dbReference type="PATRIC" id="fig|189381.12.peg.3324"/>
<dbReference type="AlphaFoldDB" id="A0A0M0FZI2"/>
<dbReference type="CDD" id="cd09990">
    <property type="entry name" value="Agmatinase-like"/>
    <property type="match status" value="1"/>
</dbReference>
<dbReference type="GO" id="GO:0008783">
    <property type="term" value="F:agmatinase activity"/>
    <property type="evidence" value="ECO:0007669"/>
    <property type="project" value="TreeGrafter"/>
</dbReference>
<keyword evidence="3" id="KW-0369">Histidine metabolism</keyword>
<keyword evidence="10" id="KW-1185">Reference proteome</keyword>
<evidence type="ECO:0000256" key="3">
    <source>
        <dbReference type="ARBA" id="ARBA00022808"/>
    </source>
</evidence>
<feature type="binding site" evidence="6">
    <location>
        <position position="148"/>
    </location>
    <ligand>
        <name>Mn(2+)</name>
        <dbReference type="ChEBI" id="CHEBI:29035"/>
        <label>1</label>
    </ligand>
</feature>
<dbReference type="PANTHER" id="PTHR11358">
    <property type="entry name" value="ARGINASE/AGMATINASE"/>
    <property type="match status" value="1"/>
</dbReference>
<evidence type="ECO:0000256" key="1">
    <source>
        <dbReference type="ARBA" id="ARBA00022723"/>
    </source>
</evidence>
<dbReference type="RefSeq" id="WP_053429591.1">
    <property type="nucleotide sequence ID" value="NZ_LGUE01000008.1"/>
</dbReference>
<evidence type="ECO:0000313" key="10">
    <source>
        <dbReference type="Proteomes" id="UP000037405"/>
    </source>
</evidence>
<dbReference type="SUPFAM" id="SSF52768">
    <property type="entry name" value="Arginase/deacetylase"/>
    <property type="match status" value="1"/>
</dbReference>
<evidence type="ECO:0000256" key="5">
    <source>
        <dbReference type="NCBIfam" id="TIGR01227"/>
    </source>
</evidence>
<dbReference type="GO" id="GO:0033389">
    <property type="term" value="P:putrescine biosynthetic process from arginine, via agmatine"/>
    <property type="evidence" value="ECO:0007669"/>
    <property type="project" value="TreeGrafter"/>
</dbReference>
<dbReference type="InterPro" id="IPR023696">
    <property type="entry name" value="Ureohydrolase_dom_sf"/>
</dbReference>
<protein>
    <recommendedName>
        <fullName evidence="5">Formimidoylglutamase</fullName>
        <ecNumber evidence="5">3.5.3.8</ecNumber>
    </recommendedName>
</protein>
<evidence type="ECO:0000256" key="7">
    <source>
        <dbReference type="PROSITE-ProRule" id="PRU00742"/>
    </source>
</evidence>
<dbReference type="NCBIfam" id="TIGR01227">
    <property type="entry name" value="hutG"/>
    <property type="match status" value="1"/>
</dbReference>
<feature type="binding site" evidence="6">
    <location>
        <position position="242"/>
    </location>
    <ligand>
        <name>Mn(2+)</name>
        <dbReference type="ChEBI" id="CHEBI:29035"/>
        <label>1</label>
    </ligand>
</feature>
<evidence type="ECO:0000256" key="6">
    <source>
        <dbReference type="PIRSR" id="PIRSR036979-1"/>
    </source>
</evidence>
<evidence type="ECO:0000313" key="9">
    <source>
        <dbReference type="EMBL" id="KON82945.1"/>
    </source>
</evidence>
<accession>A0A0M0FZI2</accession>
<dbReference type="GO" id="GO:0019556">
    <property type="term" value="P:L-histidine catabolic process to glutamate and formamide"/>
    <property type="evidence" value="ECO:0007669"/>
    <property type="project" value="UniProtKB-UniRule"/>
</dbReference>
<dbReference type="InterPro" id="IPR020855">
    <property type="entry name" value="Ureohydrolase_Mn_BS"/>
</dbReference>
<dbReference type="Proteomes" id="UP000037405">
    <property type="component" value="Unassembled WGS sequence"/>
</dbReference>
<dbReference type="OrthoDB" id="9788689at2"/>
<feature type="binding site" evidence="6">
    <location>
        <position position="240"/>
    </location>
    <ligand>
        <name>Mn(2+)</name>
        <dbReference type="ChEBI" id="CHEBI:29035"/>
        <label>1</label>
    </ligand>
</feature>
<reference evidence="10" key="1">
    <citation type="submission" date="2015-07" db="EMBL/GenBank/DDBJ databases">
        <title>Fjat-14235 jcm11544.</title>
        <authorList>
            <person name="Liu B."/>
            <person name="Wang J."/>
            <person name="Zhu Y."/>
            <person name="Liu G."/>
            <person name="Chen Q."/>
            <person name="Chen Z."/>
            <person name="Lan J."/>
            <person name="Che J."/>
            <person name="Ge C."/>
            <person name="Shi H."/>
            <person name="Pan Z."/>
            <person name="Liu X."/>
        </authorList>
    </citation>
    <scope>NUCLEOTIDE SEQUENCE [LARGE SCALE GENOMIC DNA]</scope>
    <source>
        <strain evidence="10">JCM 11544</strain>
    </source>
</reference>
<sequence length="313" mass="34000">MNMPIKPAGQAAFKDRYTTKVAELLKPWEEGERGAAAILGVPLSKPSISHSGASFAPGAIRNALNGFTTYRIESGQDLTSPIIDFGDVVMHPTSIMESHERITTAVRQVLTQEAAPFTILLGGDHSITTSAVKAFCEEKGTVGIIQFDAHHDLRNTEDGGPTNGTPFRRLLQEGIIKGENLIQIGIRNYSNAKAYHEYALDQGVTVHTMKDVRERGTAELVRQGIEMLKGRVDVIYLSVDMDVLDQSYAPGCPAISPGGMNPEELLEGLHEALKHPGVRAMDIVEIDPTLDFRDMTSRIAALLVVETAALLNT</sequence>
<feature type="binding site" evidence="6">
    <location>
        <position position="152"/>
    </location>
    <ligand>
        <name>Mn(2+)</name>
        <dbReference type="ChEBI" id="CHEBI:29035"/>
        <label>1</label>
    </ligand>
</feature>
<dbReference type="InterPro" id="IPR005923">
    <property type="entry name" value="HutG"/>
</dbReference>
<dbReference type="STRING" id="189381.GCA_900166615_00406"/>
<keyword evidence="1 6" id="KW-0479">Metal-binding</keyword>
<dbReference type="GO" id="GO:0046872">
    <property type="term" value="F:metal ion binding"/>
    <property type="evidence" value="ECO:0007669"/>
    <property type="project" value="UniProtKB-KW"/>
</dbReference>
<evidence type="ECO:0000256" key="2">
    <source>
        <dbReference type="ARBA" id="ARBA00022801"/>
    </source>
</evidence>
<evidence type="ECO:0000256" key="8">
    <source>
        <dbReference type="RuleBase" id="RU003684"/>
    </source>
</evidence>
<dbReference type="PROSITE" id="PS01053">
    <property type="entry name" value="ARGINASE_1"/>
    <property type="match status" value="1"/>
</dbReference>
<dbReference type="Pfam" id="PF00491">
    <property type="entry name" value="Arginase"/>
    <property type="match status" value="1"/>
</dbReference>
<feature type="binding site" evidence="6">
    <location>
        <position position="125"/>
    </location>
    <ligand>
        <name>Mn(2+)</name>
        <dbReference type="ChEBI" id="CHEBI:29035"/>
        <label>1</label>
    </ligand>
</feature>
<feature type="binding site" evidence="6">
    <location>
        <position position="150"/>
    </location>
    <ligand>
        <name>Mn(2+)</name>
        <dbReference type="ChEBI" id="CHEBI:29035"/>
        <label>1</label>
    </ligand>
</feature>
<dbReference type="PANTHER" id="PTHR11358:SF35">
    <property type="entry name" value="FORMIMIDOYLGLUTAMASE"/>
    <property type="match status" value="1"/>
</dbReference>
<comment type="caution">
    <text evidence="9">The sequence shown here is derived from an EMBL/GenBank/DDBJ whole genome shotgun (WGS) entry which is preliminary data.</text>
</comment>
<evidence type="ECO:0000256" key="4">
    <source>
        <dbReference type="ARBA" id="ARBA00023211"/>
    </source>
</evidence>
<keyword evidence="2 8" id="KW-0378">Hydrolase</keyword>
<dbReference type="PRINTS" id="PR00116">
    <property type="entry name" value="ARGINASE"/>
</dbReference>
<dbReference type="PROSITE" id="PS51409">
    <property type="entry name" value="ARGINASE_2"/>
    <property type="match status" value="1"/>
</dbReference>
<dbReference type="PIRSF" id="PIRSF036979">
    <property type="entry name" value="Arginase"/>
    <property type="match status" value="1"/>
</dbReference>
<dbReference type="EC" id="3.5.3.8" evidence="5"/>
<dbReference type="InterPro" id="IPR006035">
    <property type="entry name" value="Ureohydrolase"/>
</dbReference>
<dbReference type="Gene3D" id="3.40.800.10">
    <property type="entry name" value="Ureohydrolase domain"/>
    <property type="match status" value="1"/>
</dbReference>
<proteinExistence type="inferred from homology"/>
<comment type="similarity">
    <text evidence="7 8">Belongs to the arginase family.</text>
</comment>
<comment type="cofactor">
    <cofactor evidence="6">
        <name>Mn(2+)</name>
        <dbReference type="ChEBI" id="CHEBI:29035"/>
    </cofactor>
    <text evidence="6">Binds 2 manganese ions per subunit.</text>
</comment>
<organism evidence="9 10">
    <name type="scientific">Rossellomorea marisflavi</name>
    <dbReference type="NCBI Taxonomy" id="189381"/>
    <lineage>
        <taxon>Bacteria</taxon>
        <taxon>Bacillati</taxon>
        <taxon>Bacillota</taxon>
        <taxon>Bacilli</taxon>
        <taxon>Bacillales</taxon>
        <taxon>Bacillaceae</taxon>
        <taxon>Rossellomorea</taxon>
    </lineage>
</organism>
<dbReference type="EMBL" id="LGUE01000008">
    <property type="protein sequence ID" value="KON82945.1"/>
    <property type="molecule type" value="Genomic_DNA"/>
</dbReference>
<keyword evidence="4 6" id="KW-0464">Manganese</keyword>